<dbReference type="Proteomes" id="UP000250321">
    <property type="component" value="Unassembled WGS sequence"/>
</dbReference>
<accession>A0A314UVB0</accession>
<protein>
    <submittedName>
        <fullName evidence="1">Uncharacterized protein</fullName>
    </submittedName>
</protein>
<dbReference type="AlphaFoldDB" id="A0A314UVB0"/>
<evidence type="ECO:0000313" key="2">
    <source>
        <dbReference type="Proteomes" id="UP000250321"/>
    </source>
</evidence>
<comment type="caution">
    <text evidence="1">The sequence shown here is derived from an EMBL/GenBank/DDBJ whole genome shotgun (WGS) entry which is preliminary data.</text>
</comment>
<sequence>MEMVGYAPSCQCSDNFFVWWSNVSSSNFSQPTPNAFKDLFKGCDFAVVESAEDMKTILGSIELANQNTCVVKHLHLFTILL</sequence>
<name>A0A314UVB0_PRUYE</name>
<evidence type="ECO:0000313" key="1">
    <source>
        <dbReference type="EMBL" id="PQM38659.1"/>
    </source>
</evidence>
<proteinExistence type="predicted"/>
<keyword evidence="2" id="KW-1185">Reference proteome</keyword>
<organism evidence="1 2">
    <name type="scientific">Prunus yedoensis var. nudiflora</name>
    <dbReference type="NCBI Taxonomy" id="2094558"/>
    <lineage>
        <taxon>Eukaryota</taxon>
        <taxon>Viridiplantae</taxon>
        <taxon>Streptophyta</taxon>
        <taxon>Embryophyta</taxon>
        <taxon>Tracheophyta</taxon>
        <taxon>Spermatophyta</taxon>
        <taxon>Magnoliopsida</taxon>
        <taxon>eudicotyledons</taxon>
        <taxon>Gunneridae</taxon>
        <taxon>Pentapetalae</taxon>
        <taxon>rosids</taxon>
        <taxon>fabids</taxon>
        <taxon>Rosales</taxon>
        <taxon>Rosaceae</taxon>
        <taxon>Amygdaloideae</taxon>
        <taxon>Amygdaleae</taxon>
        <taxon>Prunus</taxon>
    </lineage>
</organism>
<reference evidence="1 2" key="1">
    <citation type="submission" date="2018-02" db="EMBL/GenBank/DDBJ databases">
        <title>Draft genome of wild Prunus yedoensis var. nudiflora.</title>
        <authorList>
            <person name="Baek S."/>
            <person name="Kim J.-H."/>
            <person name="Choi K."/>
            <person name="Kim G.-B."/>
            <person name="Cho A."/>
            <person name="Jang H."/>
            <person name="Shin C.-H."/>
            <person name="Yu H.-J."/>
            <person name="Mun J.-H."/>
        </authorList>
    </citation>
    <scope>NUCLEOTIDE SEQUENCE [LARGE SCALE GENOMIC DNA]</scope>
    <source>
        <strain evidence="2">cv. Jeju island</strain>
        <tissue evidence="1">Leaf</tissue>
    </source>
</reference>
<dbReference type="EMBL" id="PJQY01003293">
    <property type="protein sequence ID" value="PQM38659.1"/>
    <property type="molecule type" value="Genomic_DNA"/>
</dbReference>
<gene>
    <name evidence="1" type="ORF">Pyn_37548</name>
</gene>